<dbReference type="STRING" id="36842.SAMN02194393_03725"/>
<dbReference type="Proteomes" id="UP000190285">
    <property type="component" value="Unassembled WGS sequence"/>
</dbReference>
<evidence type="ECO:0008006" key="3">
    <source>
        <dbReference type="Google" id="ProtNLM"/>
    </source>
</evidence>
<accession>A0A1T5M1T3</accession>
<reference evidence="2" key="1">
    <citation type="submission" date="2017-02" db="EMBL/GenBank/DDBJ databases">
        <authorList>
            <person name="Varghese N."/>
            <person name="Submissions S."/>
        </authorList>
    </citation>
    <scope>NUCLEOTIDE SEQUENCE [LARGE SCALE GENOMIC DNA]</scope>
    <source>
        <strain evidence="2">M1</strain>
    </source>
</reference>
<proteinExistence type="predicted"/>
<keyword evidence="2" id="KW-1185">Reference proteome</keyword>
<dbReference type="EMBL" id="FUZT01000009">
    <property type="protein sequence ID" value="SKC82212.1"/>
    <property type="molecule type" value="Genomic_DNA"/>
</dbReference>
<organism evidence="1 2">
    <name type="scientific">Maledivibacter halophilus</name>
    <dbReference type="NCBI Taxonomy" id="36842"/>
    <lineage>
        <taxon>Bacteria</taxon>
        <taxon>Bacillati</taxon>
        <taxon>Bacillota</taxon>
        <taxon>Clostridia</taxon>
        <taxon>Peptostreptococcales</taxon>
        <taxon>Caminicellaceae</taxon>
        <taxon>Maledivibacter</taxon>
    </lineage>
</organism>
<name>A0A1T5M1T3_9FIRM</name>
<evidence type="ECO:0000313" key="2">
    <source>
        <dbReference type="Proteomes" id="UP000190285"/>
    </source>
</evidence>
<dbReference type="OrthoDB" id="2606895at2"/>
<sequence length="120" mass="13468">MAVIVQHKETLKKFIFLGVGYGTYKATRPSFLGGNLFPNEDEGETRVAAVCDKEGNIIWFPPKDLKVIEIDGVNLKNLSELFDEEKDNADSLEVCLECGHKIYDHDESCSSCGRSFVHKK</sequence>
<evidence type="ECO:0000313" key="1">
    <source>
        <dbReference type="EMBL" id="SKC82212.1"/>
    </source>
</evidence>
<gene>
    <name evidence="1" type="ORF">SAMN02194393_03725</name>
</gene>
<protein>
    <recommendedName>
        <fullName evidence="3">Zinc-ribbon domain-containing protein</fullName>
    </recommendedName>
</protein>
<dbReference type="RefSeq" id="WP_079493614.1">
    <property type="nucleotide sequence ID" value="NZ_FUZT01000009.1"/>
</dbReference>
<dbReference type="AlphaFoldDB" id="A0A1T5M1T3"/>